<dbReference type="EMBL" id="KZ679128">
    <property type="protein sequence ID" value="PTB78935.1"/>
    <property type="molecule type" value="Genomic_DNA"/>
</dbReference>
<evidence type="ECO:0000313" key="1">
    <source>
        <dbReference type="EMBL" id="PTB78935.1"/>
    </source>
</evidence>
<protein>
    <recommendedName>
        <fullName evidence="3">ATPase AAA-type core domain-containing protein</fullName>
    </recommendedName>
</protein>
<dbReference type="InterPro" id="IPR027417">
    <property type="entry name" value="P-loop_NTPase"/>
</dbReference>
<organism evidence="1 2">
    <name type="scientific">Trichoderma longibrachiatum ATCC 18648</name>
    <dbReference type="NCBI Taxonomy" id="983965"/>
    <lineage>
        <taxon>Eukaryota</taxon>
        <taxon>Fungi</taxon>
        <taxon>Dikarya</taxon>
        <taxon>Ascomycota</taxon>
        <taxon>Pezizomycotina</taxon>
        <taxon>Sordariomycetes</taxon>
        <taxon>Hypocreomycetidae</taxon>
        <taxon>Hypocreales</taxon>
        <taxon>Hypocreaceae</taxon>
        <taxon>Trichoderma</taxon>
    </lineage>
</organism>
<dbReference type="OrthoDB" id="10042665at2759"/>
<dbReference type="PANTHER" id="PTHR46411:SF3">
    <property type="entry name" value="AAA+ ATPASE DOMAIN-CONTAINING PROTEIN"/>
    <property type="match status" value="1"/>
</dbReference>
<dbReference type="PANTHER" id="PTHR46411">
    <property type="entry name" value="FAMILY ATPASE, PUTATIVE-RELATED"/>
    <property type="match status" value="1"/>
</dbReference>
<dbReference type="SUPFAM" id="SSF52540">
    <property type="entry name" value="P-loop containing nucleoside triphosphate hydrolases"/>
    <property type="match status" value="1"/>
</dbReference>
<gene>
    <name evidence="1" type="ORF">M440DRAFT_1398203</name>
</gene>
<dbReference type="AlphaFoldDB" id="A0A2T4CBL6"/>
<dbReference type="Gene3D" id="3.40.50.300">
    <property type="entry name" value="P-loop containing nucleotide triphosphate hydrolases"/>
    <property type="match status" value="1"/>
</dbReference>
<name>A0A2T4CBL6_TRILO</name>
<keyword evidence="2" id="KW-1185">Reference proteome</keyword>
<evidence type="ECO:0008006" key="3">
    <source>
        <dbReference type="Google" id="ProtNLM"/>
    </source>
</evidence>
<dbReference type="Proteomes" id="UP000240760">
    <property type="component" value="Unassembled WGS sequence"/>
</dbReference>
<proteinExistence type="predicted"/>
<dbReference type="STRING" id="983965.A0A2T4CBL6"/>
<reference evidence="1 2" key="1">
    <citation type="submission" date="2016-07" db="EMBL/GenBank/DDBJ databases">
        <title>Multiple horizontal gene transfer events from other fungi enriched the ability of initially mycotrophic Trichoderma (Ascomycota) to feed on dead plant biomass.</title>
        <authorList>
            <consortium name="DOE Joint Genome Institute"/>
            <person name="Aerts A."/>
            <person name="Atanasova L."/>
            <person name="Chenthamara K."/>
            <person name="Zhang J."/>
            <person name="Grujic M."/>
            <person name="Henrissat B."/>
            <person name="Kuo A."/>
            <person name="Salamov A."/>
            <person name="Lipzen A."/>
            <person name="Labutti K."/>
            <person name="Barry K."/>
            <person name="Miao Y."/>
            <person name="Rahimi M.J."/>
            <person name="Shen Q."/>
            <person name="Grigoriev I.V."/>
            <person name="Kubicek C.P."/>
            <person name="Druzhinina I.S."/>
        </authorList>
    </citation>
    <scope>NUCLEOTIDE SEQUENCE [LARGE SCALE GENOMIC DNA]</scope>
    <source>
        <strain evidence="1 2">ATCC 18648</strain>
    </source>
</reference>
<accession>A0A2T4CBL6</accession>
<evidence type="ECO:0000313" key="2">
    <source>
        <dbReference type="Proteomes" id="UP000240760"/>
    </source>
</evidence>
<sequence length="135" mass="14401">MSTLVVWNGMAFYRLEYSDQQIDLILSFIQNHNPSQIVSPASCSPSSALSATNGPLALRINVNVGKSQSFNILLSGPPGTGTILTAEAAADRTDRPLFYLQAKGLGIKAASLDTTISRVFETADGMKRCRPAARG</sequence>